<evidence type="ECO:0000313" key="5">
    <source>
        <dbReference type="Proteomes" id="UP000321736"/>
    </source>
</evidence>
<keyword evidence="2 3" id="KW-0802">TPR repeat</keyword>
<dbReference type="InterPro" id="IPR019734">
    <property type="entry name" value="TPR_rpt"/>
</dbReference>
<evidence type="ECO:0000256" key="3">
    <source>
        <dbReference type="PROSITE-ProRule" id="PRU00339"/>
    </source>
</evidence>
<sequence>MMEDTNKLIDDIHLQKIDNLDSRVEQAITTADDDTLFLLGETLYNYGLTPQGLEVFRALYNKFPDETELLSYFIEGLIAEDKTDEALEHLSQAELTTERLMLEADLYQQINMLEVAIDKIEEAIELEPNDPVLHFALAELMYFDGQYLRASAEYETVLETGEYMVNGVNLYARLADSALQSGNYDDAVKLYDEISEQDMSSEDYMKKALAYEKNDLLQEAVKIMATLMDKDPDFMQGYFYIQQLYLQQKDYKSAIEVGNEGLRLNQFYKELMLSTGKIEIDHGNQEDGIEHLLKALELDSSYQEPLIELSSLYRTQENNEGIISLMQFADEDDLDPRFMWNLAYALGAEERDKEAQHFFDMAKPTYENNPDFLGDYYFFLIETGQIEQAKVLLPQLLELDPNNDEWQQEAERLQLY</sequence>
<dbReference type="Gene3D" id="1.25.40.10">
    <property type="entry name" value="Tetratricopeptide repeat domain"/>
    <property type="match status" value="2"/>
</dbReference>
<comment type="caution">
    <text evidence="4">The sequence shown here is derived from an EMBL/GenBank/DDBJ whole genome shotgun (WGS) entry which is preliminary data.</text>
</comment>
<dbReference type="InterPro" id="IPR011990">
    <property type="entry name" value="TPR-like_helical_dom_sf"/>
</dbReference>
<dbReference type="Proteomes" id="UP000321736">
    <property type="component" value="Unassembled WGS sequence"/>
</dbReference>
<keyword evidence="5" id="KW-1185">Reference proteome</keyword>
<evidence type="ECO:0000256" key="2">
    <source>
        <dbReference type="ARBA" id="ARBA00022803"/>
    </source>
</evidence>
<dbReference type="InterPro" id="IPR051012">
    <property type="entry name" value="CellSynth/LPSAsmb/PSIAsmb"/>
</dbReference>
<protein>
    <submittedName>
        <fullName evidence="4">Uncharacterized protein</fullName>
    </submittedName>
</protein>
<gene>
    <name evidence="4" type="ORF">SPI02_00160</name>
</gene>
<reference evidence="4 5" key="1">
    <citation type="submission" date="2019-07" db="EMBL/GenBank/DDBJ databases">
        <title>Whole genome shotgun sequence of Staphylococcus piscifermentans NBRC 109625.</title>
        <authorList>
            <person name="Hosoyama A."/>
            <person name="Uohara A."/>
            <person name="Ohji S."/>
            <person name="Ichikawa N."/>
        </authorList>
    </citation>
    <scope>NUCLEOTIDE SEQUENCE [LARGE SCALE GENOMIC DNA]</scope>
    <source>
        <strain evidence="4 5">NBRC 109625</strain>
    </source>
</reference>
<evidence type="ECO:0000313" key="4">
    <source>
        <dbReference type="EMBL" id="GEP83431.1"/>
    </source>
</evidence>
<dbReference type="Pfam" id="PF13432">
    <property type="entry name" value="TPR_16"/>
    <property type="match status" value="1"/>
</dbReference>
<dbReference type="SUPFAM" id="SSF48452">
    <property type="entry name" value="TPR-like"/>
    <property type="match status" value="1"/>
</dbReference>
<dbReference type="EMBL" id="BKAR01000001">
    <property type="protein sequence ID" value="GEP83431.1"/>
    <property type="molecule type" value="Genomic_DNA"/>
</dbReference>
<keyword evidence="1" id="KW-0677">Repeat</keyword>
<dbReference type="PROSITE" id="PS50005">
    <property type="entry name" value="TPR"/>
    <property type="match status" value="1"/>
</dbReference>
<name>A0A512QJ07_9STAP</name>
<accession>A0A512QJ07</accession>
<evidence type="ECO:0000256" key="1">
    <source>
        <dbReference type="ARBA" id="ARBA00022737"/>
    </source>
</evidence>
<dbReference type="AlphaFoldDB" id="A0A512QJ07"/>
<feature type="repeat" description="TPR" evidence="3">
    <location>
        <begin position="97"/>
        <end position="130"/>
    </location>
</feature>
<organism evidence="4 5">
    <name type="scientific">Staphylococcus piscifermentans</name>
    <dbReference type="NCBI Taxonomy" id="70258"/>
    <lineage>
        <taxon>Bacteria</taxon>
        <taxon>Bacillati</taxon>
        <taxon>Bacillota</taxon>
        <taxon>Bacilli</taxon>
        <taxon>Bacillales</taxon>
        <taxon>Staphylococcaceae</taxon>
        <taxon>Staphylococcus</taxon>
    </lineage>
</organism>
<dbReference type="PANTHER" id="PTHR45586:SF15">
    <property type="entry name" value="TPR REPEAT-CONTAINING PROTEIN YPIA"/>
    <property type="match status" value="1"/>
</dbReference>
<dbReference type="PANTHER" id="PTHR45586">
    <property type="entry name" value="TPR REPEAT-CONTAINING PROTEIN PA4667"/>
    <property type="match status" value="1"/>
</dbReference>
<proteinExistence type="predicted"/>
<dbReference type="SMART" id="SM00028">
    <property type="entry name" value="TPR"/>
    <property type="match status" value="4"/>
</dbReference>